<reference evidence="1" key="1">
    <citation type="submission" date="2022-02" db="EMBL/GenBank/DDBJ databases">
        <title>Corynebacterium sp. from urogenital microbiome.</title>
        <authorList>
            <person name="Cappelli E.A."/>
            <person name="Ribeiro T.G."/>
            <person name="Peixe L."/>
        </authorList>
    </citation>
    <scope>NUCLEOTIDE SEQUENCE</scope>
    <source>
        <strain evidence="1">C8Ua_181</strain>
    </source>
</reference>
<reference evidence="2 4" key="2">
    <citation type="submission" date="2023-08" db="EMBL/GenBank/DDBJ databases">
        <title>Genomic characterization of the C. tuberculostearicum species complex, a ubiquitous member of the human skin microbiome.</title>
        <authorList>
            <person name="Ahmed N."/>
            <person name="Deming C."/>
            <person name="Conlan S."/>
            <person name="Segre J."/>
        </authorList>
    </citation>
    <scope>NUCLEOTIDE SEQUENCE [LARGE SCALE GENOMIC DNA]</scope>
    <source>
        <strain evidence="2 4">CTNIH19</strain>
    </source>
</reference>
<name>A0A9X3MC92_9CORY</name>
<dbReference type="RefSeq" id="WP_269946410.1">
    <property type="nucleotide sequence ID" value="NZ_JAKMUU010000003.1"/>
</dbReference>
<evidence type="ECO:0000313" key="1">
    <source>
        <dbReference type="EMBL" id="MCZ9307238.1"/>
    </source>
</evidence>
<accession>A0A9X3MC92</accession>
<dbReference type="Proteomes" id="UP001146430">
    <property type="component" value="Unassembled WGS sequence"/>
</dbReference>
<comment type="caution">
    <text evidence="1">The sequence shown here is derived from an EMBL/GenBank/DDBJ whole genome shotgun (WGS) entry which is preliminary data.</text>
</comment>
<evidence type="ECO:0000313" key="2">
    <source>
        <dbReference type="EMBL" id="MDV2423395.1"/>
    </source>
</evidence>
<dbReference type="AlphaFoldDB" id="A0A9X3MC92"/>
<protein>
    <submittedName>
        <fullName evidence="1">Uncharacterized protein</fullName>
    </submittedName>
</protein>
<keyword evidence="4" id="KW-1185">Reference proteome</keyword>
<evidence type="ECO:0000313" key="4">
    <source>
        <dbReference type="Proteomes" id="UP001185631"/>
    </source>
</evidence>
<organism evidence="1 3">
    <name type="scientific">Corynebacterium curieae</name>
    <dbReference type="NCBI Taxonomy" id="2913500"/>
    <lineage>
        <taxon>Bacteria</taxon>
        <taxon>Bacillati</taxon>
        <taxon>Actinomycetota</taxon>
        <taxon>Actinomycetes</taxon>
        <taxon>Mycobacteriales</taxon>
        <taxon>Corynebacteriaceae</taxon>
        <taxon>Corynebacterium</taxon>
    </lineage>
</organism>
<dbReference type="EMBL" id="JAVBID010000002">
    <property type="protein sequence ID" value="MDV2423395.1"/>
    <property type="molecule type" value="Genomic_DNA"/>
</dbReference>
<sequence>MTKFARNLTAAIIAIFIVVLMVLLAASTLREDNPLEGNLSSTLSKAPNNLDVMSLIPSDVYGKDYAAIGFICPGMKEDKVEEAQIDTKNISFEDGKVPEGKSYAVAISQSAKPFIEELDPEKVEVCEMIDMQVKAMEKQGQSLDGGVPMVQGAQPLAFERKDGTWKLVG</sequence>
<proteinExistence type="predicted"/>
<evidence type="ECO:0000313" key="3">
    <source>
        <dbReference type="Proteomes" id="UP001146430"/>
    </source>
</evidence>
<dbReference type="Proteomes" id="UP001185631">
    <property type="component" value="Unassembled WGS sequence"/>
</dbReference>
<dbReference type="EMBL" id="JAKMUU010000003">
    <property type="protein sequence ID" value="MCZ9307238.1"/>
    <property type="molecule type" value="Genomic_DNA"/>
</dbReference>
<gene>
    <name evidence="1" type="ORF">L8V01_07050</name>
    <name evidence="2" type="ORF">RAE13_03040</name>
</gene>